<dbReference type="CDD" id="cd22589">
    <property type="entry name" value="geminin_CC"/>
    <property type="match status" value="1"/>
</dbReference>
<evidence type="ECO:0000313" key="9">
    <source>
        <dbReference type="Proteomes" id="UP001159427"/>
    </source>
</evidence>
<evidence type="ECO:0000256" key="7">
    <source>
        <dbReference type="SAM" id="MobiDB-lite"/>
    </source>
</evidence>
<keyword evidence="5" id="KW-0131">Cell cycle</keyword>
<keyword evidence="4" id="KW-0539">Nucleus</keyword>
<organism evidence="8 9">
    <name type="scientific">Porites evermanni</name>
    <dbReference type="NCBI Taxonomy" id="104178"/>
    <lineage>
        <taxon>Eukaryota</taxon>
        <taxon>Metazoa</taxon>
        <taxon>Cnidaria</taxon>
        <taxon>Anthozoa</taxon>
        <taxon>Hexacorallia</taxon>
        <taxon>Scleractinia</taxon>
        <taxon>Fungiina</taxon>
        <taxon>Poritidae</taxon>
        <taxon>Porites</taxon>
    </lineage>
</organism>
<dbReference type="EMBL" id="CALNXI010001735">
    <property type="protein sequence ID" value="CAH3175994.1"/>
    <property type="molecule type" value="Genomic_DNA"/>
</dbReference>
<evidence type="ECO:0000256" key="3">
    <source>
        <dbReference type="ARBA" id="ARBA00023054"/>
    </source>
</evidence>
<reference evidence="8 9" key="1">
    <citation type="submission" date="2022-05" db="EMBL/GenBank/DDBJ databases">
        <authorList>
            <consortium name="Genoscope - CEA"/>
            <person name="William W."/>
        </authorList>
    </citation>
    <scope>NUCLEOTIDE SEQUENCE [LARGE SCALE GENOMIC DNA]</scope>
</reference>
<feature type="compositionally biased region" description="Polar residues" evidence="7">
    <location>
        <begin position="92"/>
        <end position="102"/>
    </location>
</feature>
<feature type="compositionally biased region" description="Basic residues" evidence="7">
    <location>
        <begin position="137"/>
        <end position="149"/>
    </location>
</feature>
<comment type="caution">
    <text evidence="8">The sequence shown here is derived from an EMBL/GenBank/DDBJ whole genome shotgun (WGS) entry which is preliminary data.</text>
</comment>
<accession>A0ABN8RBH0</accession>
<gene>
    <name evidence="8" type="ORF">PEVE_00010441</name>
</gene>
<feature type="coiled-coil region" evidence="6">
    <location>
        <begin position="218"/>
        <end position="252"/>
    </location>
</feature>
<dbReference type="Proteomes" id="UP001159427">
    <property type="component" value="Unassembled WGS sequence"/>
</dbReference>
<evidence type="ECO:0000256" key="5">
    <source>
        <dbReference type="ARBA" id="ARBA00023306"/>
    </source>
</evidence>
<evidence type="ECO:0000256" key="4">
    <source>
        <dbReference type="ARBA" id="ARBA00023242"/>
    </source>
</evidence>
<feature type="region of interest" description="Disordered" evidence="7">
    <location>
        <begin position="270"/>
        <end position="289"/>
    </location>
</feature>
<evidence type="ECO:0000256" key="1">
    <source>
        <dbReference type="ARBA" id="ARBA00004123"/>
    </source>
</evidence>
<sequence>FLVLHVTCSARWNFPRGFKNMADHAVEENSAVLPSATVLFEAQSPCTQYNNDENSPLSPGEIRMMRNHPKVASMLFSPARKTRGEGKIKPKSFSSALYSSPTRKTKLQGLENEKRKTLQVLQPTASGDGTLVGSRGVIRHKETKSKKNKTPVLQLKQQKLKIPASGSSTSTCTDSSDSDTAGSSVKKDTKKLQSDVNEEAISLMVSDPAPERYWELLAEERRLALQEALEENERLYKEMEELKEQNKTLQEIAGQAEYFASLYQMVMEGEVPDTESSEATDDEGVATAR</sequence>
<evidence type="ECO:0000256" key="6">
    <source>
        <dbReference type="SAM" id="Coils"/>
    </source>
</evidence>
<feature type="compositionally biased region" description="Low complexity" evidence="7">
    <location>
        <begin position="164"/>
        <end position="184"/>
    </location>
</feature>
<dbReference type="PANTHER" id="PTHR13372:SF5">
    <property type="entry name" value="GEMININ"/>
    <property type="match status" value="1"/>
</dbReference>
<dbReference type="PANTHER" id="PTHR13372">
    <property type="entry name" value="GEMININ"/>
    <property type="match status" value="1"/>
</dbReference>
<name>A0ABN8RBH0_9CNID</name>
<dbReference type="Pfam" id="PF07412">
    <property type="entry name" value="Geminin"/>
    <property type="match status" value="1"/>
</dbReference>
<keyword evidence="9" id="KW-1185">Reference proteome</keyword>
<evidence type="ECO:0000256" key="2">
    <source>
        <dbReference type="ARBA" id="ARBA00007979"/>
    </source>
</evidence>
<feature type="non-terminal residue" evidence="8">
    <location>
        <position position="1"/>
    </location>
</feature>
<keyword evidence="3 6" id="KW-0175">Coiled coil</keyword>
<dbReference type="InterPro" id="IPR022786">
    <property type="entry name" value="Geminin/Multicilin"/>
</dbReference>
<dbReference type="SUPFAM" id="SSF111469">
    <property type="entry name" value="Geminin coiled-coil domain"/>
    <property type="match status" value="1"/>
</dbReference>
<evidence type="ECO:0000313" key="8">
    <source>
        <dbReference type="EMBL" id="CAH3175994.1"/>
    </source>
</evidence>
<protein>
    <recommendedName>
        <fullName evidence="10">Geminin</fullName>
    </recommendedName>
</protein>
<feature type="region of interest" description="Disordered" evidence="7">
    <location>
        <begin position="80"/>
        <end position="192"/>
    </location>
</feature>
<evidence type="ECO:0008006" key="10">
    <source>
        <dbReference type="Google" id="ProtNLM"/>
    </source>
</evidence>
<comment type="subcellular location">
    <subcellularLocation>
        <location evidence="1">Nucleus</location>
    </subcellularLocation>
</comment>
<comment type="similarity">
    <text evidence="2">Belongs to the geminin family.</text>
</comment>
<dbReference type="Gene3D" id="1.20.5.1180">
    <property type="entry name" value="Geminin coiled-coil domain"/>
    <property type="match status" value="1"/>
</dbReference>
<proteinExistence type="inferred from homology"/>